<dbReference type="AlphaFoldDB" id="A0A5A7P510"/>
<accession>A0A5A7P510</accession>
<comment type="caution">
    <text evidence="5">The sequence shown here is derived from an EMBL/GenBank/DDBJ whole genome shotgun (WGS) entry which is preliminary data.</text>
</comment>
<proteinExistence type="inferred from homology"/>
<evidence type="ECO:0000256" key="4">
    <source>
        <dbReference type="SAM" id="MobiDB-lite"/>
    </source>
</evidence>
<feature type="coiled-coil region" evidence="3">
    <location>
        <begin position="65"/>
        <end position="127"/>
    </location>
</feature>
<keyword evidence="6" id="KW-1185">Reference proteome</keyword>
<dbReference type="EMBL" id="BKCP01002224">
    <property type="protein sequence ID" value="GER27757.1"/>
    <property type="molecule type" value="Genomic_DNA"/>
</dbReference>
<feature type="coiled-coil region" evidence="3">
    <location>
        <begin position="713"/>
        <end position="802"/>
    </location>
</feature>
<comment type="similarity">
    <text evidence="1">Belongs to the FPP family.</text>
</comment>
<feature type="compositionally biased region" description="Polar residues" evidence="4">
    <location>
        <begin position="868"/>
        <end position="881"/>
    </location>
</feature>
<evidence type="ECO:0000313" key="5">
    <source>
        <dbReference type="EMBL" id="GER27757.1"/>
    </source>
</evidence>
<gene>
    <name evidence="5" type="ORF">STAS_03491</name>
</gene>
<evidence type="ECO:0000313" key="6">
    <source>
        <dbReference type="Proteomes" id="UP000325081"/>
    </source>
</evidence>
<sequence length="925" mass="104542">MDKRGWPWKRKSSDKLAIERTIFSASSSPATTPVVAGNQADKEKHDINNKRPKHVKISIESYMYLTGLEDQVKSYEEQVQTLEDEVRKMNEKLSEAHSQMTDKDNLVKTLEDEVKQMNEKLSEVHSEITDKDNLVKQHAKVAEEAISGWEKADSEAAMLKTQVESVTLLKLTAEDRALHLDGALKECMKQIRNLKEEHNQKLHELVRDRTNIFDKMKRELESQISNFEQDLLNTASENAALSRSLQERSNVLLKISEEKSRADAEIEFLKGRIEMSENEVNSLKYELHISRKELEIRNEEKNISVRSLEVANKQYLEGVKKITKLETECQRLRALVRKKLPGPAAVAQMKFEVENSKRDYNNELRLRRSPRSPLKPTTEFSLDNSIKYQKENELLTLRLMAMDEERRALKEALENCNSSLQASRTMHTQTAGKLQRLEANAQVSTEDFSNKDEYDDSVSCAGSWTTVSISGNSYFQKEKTTGSHLELMDDFLEMEKLADMSNESNGTVFGSEVSVKNDQRLQIAISRLCDFVRTLGKEAKAVLKASDDEDELSGEFDAFSTKYSESINSEINLADFVRDMSSILNKASSMQFNFPGFKSSDVGNFDTSDCIDKIALPSNNCSKVLDSTSEPDILSDENNVPTNESKGDLGRCSLEEFEKLNMVKDRLEADLARCREDFESTKSRLLETEKLLTDVKSELALSQKSNSLTETQLKCMAESYRVLEIRAEELQKEVNFLNGKLENLDNELQEERRSHQEAVARCNDLLEQLQRIDICKAGAAVKTSQEKELASAAEKLVECQETIFLLDKQLRALRTQKNVSSQQVEVSSEDKNDYGPSEIDMANSFSSRRTSMTDYTLDHLLNGPPSPTESLSNGSITSNIGSKLPKSRTTRSGSSSASSTPTPEKHARGISRFFSSKGKSAHLLV</sequence>
<dbReference type="Proteomes" id="UP000325081">
    <property type="component" value="Unassembled WGS sequence"/>
</dbReference>
<evidence type="ECO:0000256" key="3">
    <source>
        <dbReference type="SAM" id="Coils"/>
    </source>
</evidence>
<feature type="coiled-coil region" evidence="3">
    <location>
        <begin position="392"/>
        <end position="419"/>
    </location>
</feature>
<dbReference type="Gene3D" id="1.20.5.300">
    <property type="match status" value="1"/>
</dbReference>
<dbReference type="InterPro" id="IPR008587">
    <property type="entry name" value="FPP_plant"/>
</dbReference>
<organism evidence="5 6">
    <name type="scientific">Striga asiatica</name>
    <name type="common">Asiatic witchweed</name>
    <name type="synonym">Buchnera asiatica</name>
    <dbReference type="NCBI Taxonomy" id="4170"/>
    <lineage>
        <taxon>Eukaryota</taxon>
        <taxon>Viridiplantae</taxon>
        <taxon>Streptophyta</taxon>
        <taxon>Embryophyta</taxon>
        <taxon>Tracheophyta</taxon>
        <taxon>Spermatophyta</taxon>
        <taxon>Magnoliopsida</taxon>
        <taxon>eudicotyledons</taxon>
        <taxon>Gunneridae</taxon>
        <taxon>Pentapetalae</taxon>
        <taxon>asterids</taxon>
        <taxon>lamiids</taxon>
        <taxon>Lamiales</taxon>
        <taxon>Orobanchaceae</taxon>
        <taxon>Buchnereae</taxon>
        <taxon>Striga</taxon>
    </lineage>
</organism>
<feature type="region of interest" description="Disordered" evidence="4">
    <location>
        <begin position="816"/>
        <end position="925"/>
    </location>
</feature>
<dbReference type="OrthoDB" id="1926355at2759"/>
<protein>
    <recommendedName>
        <fullName evidence="7">Filament-like plant protein</fullName>
    </recommendedName>
</protein>
<feature type="compositionally biased region" description="Polar residues" evidence="4">
    <location>
        <begin position="843"/>
        <end position="854"/>
    </location>
</feature>
<feature type="coiled-coil region" evidence="3">
    <location>
        <begin position="657"/>
        <end position="684"/>
    </location>
</feature>
<evidence type="ECO:0000256" key="1">
    <source>
        <dbReference type="ARBA" id="ARBA00005921"/>
    </source>
</evidence>
<feature type="compositionally biased region" description="Low complexity" evidence="4">
    <location>
        <begin position="890"/>
        <end position="902"/>
    </location>
</feature>
<reference evidence="6" key="1">
    <citation type="journal article" date="2019" name="Curr. Biol.">
        <title>Genome Sequence of Striga asiatica Provides Insight into the Evolution of Plant Parasitism.</title>
        <authorList>
            <person name="Yoshida S."/>
            <person name="Kim S."/>
            <person name="Wafula E.K."/>
            <person name="Tanskanen J."/>
            <person name="Kim Y.M."/>
            <person name="Honaas L."/>
            <person name="Yang Z."/>
            <person name="Spallek T."/>
            <person name="Conn C.E."/>
            <person name="Ichihashi Y."/>
            <person name="Cheong K."/>
            <person name="Cui S."/>
            <person name="Der J.P."/>
            <person name="Gundlach H."/>
            <person name="Jiao Y."/>
            <person name="Hori C."/>
            <person name="Ishida J.K."/>
            <person name="Kasahara H."/>
            <person name="Kiba T."/>
            <person name="Kim M.S."/>
            <person name="Koo N."/>
            <person name="Laohavisit A."/>
            <person name="Lee Y.H."/>
            <person name="Lumba S."/>
            <person name="McCourt P."/>
            <person name="Mortimer J.C."/>
            <person name="Mutuku J.M."/>
            <person name="Nomura T."/>
            <person name="Sasaki-Sekimoto Y."/>
            <person name="Seto Y."/>
            <person name="Wang Y."/>
            <person name="Wakatake T."/>
            <person name="Sakakibara H."/>
            <person name="Demura T."/>
            <person name="Yamaguchi S."/>
            <person name="Yoneyama K."/>
            <person name="Manabe R.I."/>
            <person name="Nelson D.C."/>
            <person name="Schulman A.H."/>
            <person name="Timko M.P."/>
            <person name="dePamphilis C.W."/>
            <person name="Choi D."/>
            <person name="Shirasu K."/>
        </authorList>
    </citation>
    <scope>NUCLEOTIDE SEQUENCE [LARGE SCALE GENOMIC DNA]</scope>
    <source>
        <strain evidence="6">cv. UVA1</strain>
    </source>
</reference>
<evidence type="ECO:0000256" key="2">
    <source>
        <dbReference type="ARBA" id="ARBA00023054"/>
    </source>
</evidence>
<dbReference type="PANTHER" id="PTHR31580">
    <property type="entry name" value="FILAMENT-LIKE PLANT PROTEIN 4"/>
    <property type="match status" value="1"/>
</dbReference>
<evidence type="ECO:0008006" key="7">
    <source>
        <dbReference type="Google" id="ProtNLM"/>
    </source>
</evidence>
<keyword evidence="2 3" id="KW-0175">Coiled coil</keyword>
<dbReference type="Pfam" id="PF05911">
    <property type="entry name" value="FPP"/>
    <property type="match status" value="2"/>
</dbReference>
<name>A0A5A7P510_STRAF</name>
<feature type="coiled-coil region" evidence="3">
    <location>
        <begin position="184"/>
        <end position="311"/>
    </location>
</feature>
<dbReference type="PANTHER" id="PTHR31580:SF4">
    <property type="entry name" value="FILAMENT-LIKE PLANT PROTEIN 6"/>
    <property type="match status" value="1"/>
</dbReference>